<reference evidence="1 2" key="2">
    <citation type="submission" date="2018-03" db="EMBL/GenBank/DDBJ databases">
        <title>The ancient ancestry and fast evolution of plastids.</title>
        <authorList>
            <person name="Moore K.R."/>
            <person name="Magnabosco C."/>
            <person name="Momper L."/>
            <person name="Gold D.A."/>
            <person name="Bosak T."/>
            <person name="Fournier G.P."/>
        </authorList>
    </citation>
    <scope>NUCLEOTIDE SEQUENCE [LARGE SCALE GENOMIC DNA]</scope>
    <source>
        <strain evidence="1 2">ULC18</strain>
    </source>
</reference>
<accession>A0A2T1EI09</accession>
<reference evidence="2" key="1">
    <citation type="submission" date="2018-02" db="EMBL/GenBank/DDBJ databases">
        <authorList>
            <person name="Moore K."/>
            <person name="Momper L."/>
        </authorList>
    </citation>
    <scope>NUCLEOTIDE SEQUENCE [LARGE SCALE GENOMIC DNA]</scope>
    <source>
        <strain evidence="2">ULC18</strain>
    </source>
</reference>
<evidence type="ECO:0000313" key="1">
    <source>
        <dbReference type="EMBL" id="PSB32318.1"/>
    </source>
</evidence>
<organism evidence="1 2">
    <name type="scientific">Stenomitos frigidus ULC18</name>
    <dbReference type="NCBI Taxonomy" id="2107698"/>
    <lineage>
        <taxon>Bacteria</taxon>
        <taxon>Bacillati</taxon>
        <taxon>Cyanobacteriota</taxon>
        <taxon>Cyanophyceae</taxon>
        <taxon>Leptolyngbyales</taxon>
        <taxon>Leptolyngbyaceae</taxon>
        <taxon>Stenomitos</taxon>
    </lineage>
</organism>
<name>A0A2T1EI09_9CYAN</name>
<dbReference type="Proteomes" id="UP000239576">
    <property type="component" value="Unassembled WGS sequence"/>
</dbReference>
<gene>
    <name evidence="1" type="ORF">C7B82_05765</name>
</gene>
<proteinExistence type="predicted"/>
<protein>
    <submittedName>
        <fullName evidence="1">Uncharacterized protein</fullName>
    </submittedName>
</protein>
<dbReference type="AlphaFoldDB" id="A0A2T1EI09"/>
<keyword evidence="2" id="KW-1185">Reference proteome</keyword>
<evidence type="ECO:0000313" key="2">
    <source>
        <dbReference type="Proteomes" id="UP000239576"/>
    </source>
</evidence>
<sequence length="101" mass="11377">MATTDEAIMCESFCTSSQYMSVLTKLLSCDICENLIKGILSSVTFLMFNFTCKSIFDCRTEFYLFFNISMCQLEVWNVGGSKRAVAIKKGLTTGTQHFKHA</sequence>
<dbReference type="EMBL" id="PVWK01000028">
    <property type="protein sequence ID" value="PSB32318.1"/>
    <property type="molecule type" value="Genomic_DNA"/>
</dbReference>
<comment type="caution">
    <text evidence="1">The sequence shown here is derived from an EMBL/GenBank/DDBJ whole genome shotgun (WGS) entry which is preliminary data.</text>
</comment>